<dbReference type="PANTHER" id="PTHR33164">
    <property type="entry name" value="TRANSCRIPTIONAL REGULATOR, MARR FAMILY"/>
    <property type="match status" value="1"/>
</dbReference>
<organism evidence="2 3">
    <name type="scientific">Sphaerochaeta halotolerans</name>
    <dbReference type="NCBI Taxonomy" id="2293840"/>
    <lineage>
        <taxon>Bacteria</taxon>
        <taxon>Pseudomonadati</taxon>
        <taxon>Spirochaetota</taxon>
        <taxon>Spirochaetia</taxon>
        <taxon>Spirochaetales</taxon>
        <taxon>Sphaerochaetaceae</taxon>
        <taxon>Sphaerochaeta</taxon>
    </lineage>
</organism>
<evidence type="ECO:0000313" key="3">
    <source>
        <dbReference type="Proteomes" id="UP000264002"/>
    </source>
</evidence>
<reference evidence="3" key="1">
    <citation type="submission" date="2018-08" db="EMBL/GenBank/DDBJ databases">
        <authorList>
            <person name="Grouzdev D.S."/>
            <person name="Krutkina M.S."/>
        </authorList>
    </citation>
    <scope>NUCLEOTIDE SEQUENCE [LARGE SCALE GENOMIC DNA]</scope>
    <source>
        <strain evidence="3">4-11</strain>
    </source>
</reference>
<feature type="domain" description="HTH marR-type" evidence="1">
    <location>
        <begin position="1"/>
        <end position="122"/>
    </location>
</feature>
<reference evidence="2 3" key="2">
    <citation type="submission" date="2018-09" db="EMBL/GenBank/DDBJ databases">
        <title>Genome of Sphaerochaeta halotolerans strain 4-11.</title>
        <authorList>
            <person name="Nazina T.N."/>
            <person name="Sokolova D.S."/>
        </authorList>
    </citation>
    <scope>NUCLEOTIDE SEQUENCE [LARGE SCALE GENOMIC DNA]</scope>
    <source>
        <strain evidence="2 3">4-11</strain>
    </source>
</reference>
<dbReference type="InterPro" id="IPR039422">
    <property type="entry name" value="MarR/SlyA-like"/>
</dbReference>
<dbReference type="GO" id="GO:0003700">
    <property type="term" value="F:DNA-binding transcription factor activity"/>
    <property type="evidence" value="ECO:0007669"/>
    <property type="project" value="InterPro"/>
</dbReference>
<dbReference type="GO" id="GO:0006950">
    <property type="term" value="P:response to stress"/>
    <property type="evidence" value="ECO:0007669"/>
    <property type="project" value="TreeGrafter"/>
</dbReference>
<dbReference type="PANTHER" id="PTHR33164:SF43">
    <property type="entry name" value="HTH-TYPE TRANSCRIPTIONAL REPRESSOR YETL"/>
    <property type="match status" value="1"/>
</dbReference>
<evidence type="ECO:0000259" key="1">
    <source>
        <dbReference type="PROSITE" id="PS50995"/>
    </source>
</evidence>
<dbReference type="EMBL" id="QUWK01000001">
    <property type="protein sequence ID" value="RFU96154.1"/>
    <property type="molecule type" value="Genomic_DNA"/>
</dbReference>
<dbReference type="PROSITE" id="PS50995">
    <property type="entry name" value="HTH_MARR_2"/>
    <property type="match status" value="1"/>
</dbReference>
<dbReference type="InterPro" id="IPR036390">
    <property type="entry name" value="WH_DNA-bd_sf"/>
</dbReference>
<evidence type="ECO:0000313" key="2">
    <source>
        <dbReference type="EMBL" id="RFU96154.1"/>
    </source>
</evidence>
<protein>
    <submittedName>
        <fullName evidence="2">MarR family transcriptional regulator</fullName>
    </submittedName>
</protein>
<proteinExistence type="predicted"/>
<dbReference type="Gene3D" id="1.10.10.10">
    <property type="entry name" value="Winged helix-like DNA-binding domain superfamily/Winged helix DNA-binding domain"/>
    <property type="match status" value="1"/>
</dbReference>
<dbReference type="SMART" id="SM00347">
    <property type="entry name" value="HTH_MARR"/>
    <property type="match status" value="1"/>
</dbReference>
<dbReference type="AlphaFoldDB" id="A0A372MK84"/>
<name>A0A372MK84_9SPIR</name>
<dbReference type="InterPro" id="IPR036388">
    <property type="entry name" value="WH-like_DNA-bd_sf"/>
</dbReference>
<comment type="caution">
    <text evidence="2">The sequence shown here is derived from an EMBL/GenBank/DDBJ whole genome shotgun (WGS) entry which is preliminary data.</text>
</comment>
<accession>A0A372MK84</accession>
<dbReference type="SUPFAM" id="SSF46785">
    <property type="entry name" value="Winged helix' DNA-binding domain"/>
    <property type="match status" value="1"/>
</dbReference>
<dbReference type="Pfam" id="PF12802">
    <property type="entry name" value="MarR_2"/>
    <property type="match status" value="1"/>
</dbReference>
<dbReference type="PRINTS" id="PR00598">
    <property type="entry name" value="HTHMARR"/>
</dbReference>
<dbReference type="Proteomes" id="UP000264002">
    <property type="component" value="Unassembled WGS sequence"/>
</dbReference>
<sequence>MEVCMIDLCAIRKLQTSLRSFEDQLKQQTGLSFNDALLLCAVNKGICEPSALAKELELSPSRLTRILDSLENRKLIERTLSILDRRSLTVALTETGRAMVQTYSCSELNLPNELQFTQSPNT</sequence>
<dbReference type="InterPro" id="IPR000835">
    <property type="entry name" value="HTH_MarR-typ"/>
</dbReference>
<gene>
    <name evidence="2" type="ORF">DYP60_00865</name>
</gene>
<keyword evidence="3" id="KW-1185">Reference proteome</keyword>